<comment type="caution">
    <text evidence="1">The sequence shown here is derived from an EMBL/GenBank/DDBJ whole genome shotgun (WGS) entry which is preliminary data.</text>
</comment>
<protein>
    <recommendedName>
        <fullName evidence="3">HEAT repeat domain-containing protein</fullName>
    </recommendedName>
</protein>
<organism evidence="1 2">
    <name type="scientific">Ravibacter arvi</name>
    <dbReference type="NCBI Taxonomy" id="2051041"/>
    <lineage>
        <taxon>Bacteria</taxon>
        <taxon>Pseudomonadati</taxon>
        <taxon>Bacteroidota</taxon>
        <taxon>Cytophagia</taxon>
        <taxon>Cytophagales</taxon>
        <taxon>Spirosomataceae</taxon>
        <taxon>Ravibacter</taxon>
    </lineage>
</organism>
<gene>
    <name evidence="1" type="ORF">GCM10023091_22620</name>
</gene>
<evidence type="ECO:0000313" key="1">
    <source>
        <dbReference type="EMBL" id="GAA4439834.1"/>
    </source>
</evidence>
<accession>A0ABP8LXT0</accession>
<evidence type="ECO:0000313" key="2">
    <source>
        <dbReference type="Proteomes" id="UP001501508"/>
    </source>
</evidence>
<proteinExistence type="predicted"/>
<sequence>MGMALIAFVSEAAGQAVPIRYLLPSVSADTGVNAVLFEEDFADSTYSNILYQHLDRDSIPVFYERKIKTSVCFDGKCRLLDMSVYWKPTGGYLGFEMPQGEFLSKTDHEPFRAEDYEKLHAILADSLSPLADYSFFELVPETGNPDQVDAVSSATLKDIVDFIVPGAAFTTYRLWHLVHGRTRQLVSAHSERLLNEKFALLLLAKGSPGDQIWGLERAGNLQAWGELFLLRVMRLGESENLNLAAAAIRSFPDRLLETGEVQHFLVQRIEKGGYPQKKMALAELFKPEKLCDSTVAGLVELIPEMNGDLLADALALLFEKKVDNLPVIRKLAVLLDGNNRYNSGKVYSFLEKVNSSDAEIRKKMAEYKLRRAKQ</sequence>
<evidence type="ECO:0008006" key="3">
    <source>
        <dbReference type="Google" id="ProtNLM"/>
    </source>
</evidence>
<name>A0ABP8LXT0_9BACT</name>
<dbReference type="Proteomes" id="UP001501508">
    <property type="component" value="Unassembled WGS sequence"/>
</dbReference>
<dbReference type="EMBL" id="BAABEY010000023">
    <property type="protein sequence ID" value="GAA4439834.1"/>
    <property type="molecule type" value="Genomic_DNA"/>
</dbReference>
<reference evidence="2" key="1">
    <citation type="journal article" date="2019" name="Int. J. Syst. Evol. Microbiol.">
        <title>The Global Catalogue of Microorganisms (GCM) 10K type strain sequencing project: providing services to taxonomists for standard genome sequencing and annotation.</title>
        <authorList>
            <consortium name="The Broad Institute Genomics Platform"/>
            <consortium name="The Broad Institute Genome Sequencing Center for Infectious Disease"/>
            <person name="Wu L."/>
            <person name="Ma J."/>
        </authorList>
    </citation>
    <scope>NUCLEOTIDE SEQUENCE [LARGE SCALE GENOMIC DNA]</scope>
    <source>
        <strain evidence="2">JCM 31920</strain>
    </source>
</reference>
<keyword evidence="2" id="KW-1185">Reference proteome</keyword>